<evidence type="ECO:0000313" key="10">
    <source>
        <dbReference type="Proteomes" id="UP000187001"/>
    </source>
</evidence>
<comment type="subunit">
    <text evidence="2">Interacts transiently with the RNA polymerase catalytic core formed by RpoA, RpoB, RpoC and RpoZ (2 alpha, 1 beta, 1 beta' and 1 omega subunit) to form the RNA polymerase holoenzyme that can initiate transcription.</text>
</comment>
<dbReference type="InterPro" id="IPR036388">
    <property type="entry name" value="WH-like_DNA-bd_sf"/>
</dbReference>
<dbReference type="EMBL" id="MBER01000173">
    <property type="protein sequence ID" value="OMC34275.1"/>
    <property type="molecule type" value="Genomic_DNA"/>
</dbReference>
<evidence type="ECO:0000256" key="6">
    <source>
        <dbReference type="ARBA" id="ARBA00023163"/>
    </source>
</evidence>
<dbReference type="InterPro" id="IPR032710">
    <property type="entry name" value="NTF2-like_dom_sf"/>
</dbReference>
<dbReference type="Gene3D" id="3.10.450.50">
    <property type="match status" value="1"/>
</dbReference>
<dbReference type="SUPFAM" id="SSF88659">
    <property type="entry name" value="Sigma3 and sigma4 domains of RNA polymerase sigma factors"/>
    <property type="match status" value="1"/>
</dbReference>
<dbReference type="InterPro" id="IPR013324">
    <property type="entry name" value="RNA_pol_sigma_r3/r4-like"/>
</dbReference>
<accession>A0ABD6QCN9</accession>
<dbReference type="PANTHER" id="PTHR30173">
    <property type="entry name" value="SIGMA 19 FACTOR"/>
    <property type="match status" value="1"/>
</dbReference>
<keyword evidence="3" id="KW-0805">Transcription regulation</keyword>
<evidence type="ECO:0000256" key="2">
    <source>
        <dbReference type="ARBA" id="ARBA00011344"/>
    </source>
</evidence>
<comment type="caution">
    <text evidence="9">The sequence shown here is derived from an EMBL/GenBank/DDBJ whole genome shotgun (WGS) entry which is preliminary data.</text>
</comment>
<dbReference type="AlphaFoldDB" id="A0ABD6QCN9"/>
<proteinExistence type="inferred from homology"/>
<evidence type="ECO:0000256" key="4">
    <source>
        <dbReference type="ARBA" id="ARBA00023082"/>
    </source>
</evidence>
<dbReference type="RefSeq" id="WP_076207941.1">
    <property type="nucleotide sequence ID" value="NZ_MBER01000173.1"/>
</dbReference>
<reference evidence="9 10" key="1">
    <citation type="submission" date="2016-07" db="EMBL/GenBank/DDBJ databases">
        <authorList>
            <person name="Sutton G."/>
            <person name="Brinkac L."/>
            <person name="Sanka R."/>
            <person name="Adams M."/>
            <person name="Lau E."/>
            <person name="Kumar A."/>
            <person name="Macaden R."/>
        </authorList>
    </citation>
    <scope>NUCLEOTIDE SEQUENCE [LARGE SCALE GENOMIC DNA]</scope>
    <source>
        <strain evidence="9 10">GA-0871</strain>
    </source>
</reference>
<dbReference type="InterPro" id="IPR052704">
    <property type="entry name" value="ECF_Sigma-70_Domain"/>
</dbReference>
<dbReference type="GO" id="GO:0003677">
    <property type="term" value="F:DNA binding"/>
    <property type="evidence" value="ECO:0007669"/>
    <property type="project" value="UniProtKB-KW"/>
</dbReference>
<dbReference type="InterPro" id="IPR014284">
    <property type="entry name" value="RNA_pol_sigma-70_dom"/>
</dbReference>
<evidence type="ECO:0000256" key="3">
    <source>
        <dbReference type="ARBA" id="ARBA00023015"/>
    </source>
</evidence>
<evidence type="ECO:0000313" key="9">
    <source>
        <dbReference type="EMBL" id="OMC34275.1"/>
    </source>
</evidence>
<keyword evidence="5" id="KW-0238">DNA-binding</keyword>
<dbReference type="Gene3D" id="1.10.1740.10">
    <property type="match status" value="1"/>
</dbReference>
<comment type="similarity">
    <text evidence="1">Belongs to the sigma-70 factor family. ECF subfamily.</text>
</comment>
<keyword evidence="6" id="KW-0804">Transcription</keyword>
<dbReference type="Pfam" id="PF04542">
    <property type="entry name" value="Sigma70_r2"/>
    <property type="match status" value="1"/>
</dbReference>
<gene>
    <name evidence="9" type="ORF">A5742_13945</name>
</gene>
<evidence type="ECO:0000259" key="7">
    <source>
        <dbReference type="Pfam" id="PF04542"/>
    </source>
</evidence>
<name>A0ABD6QCN9_MYCFO</name>
<dbReference type="InterPro" id="IPR013325">
    <property type="entry name" value="RNA_pol_sigma_r2"/>
</dbReference>
<organism evidence="9 10">
    <name type="scientific">Mycolicibacterium fortuitum</name>
    <name type="common">Mycobacterium fortuitum</name>
    <dbReference type="NCBI Taxonomy" id="1766"/>
    <lineage>
        <taxon>Bacteria</taxon>
        <taxon>Bacillati</taxon>
        <taxon>Actinomycetota</taxon>
        <taxon>Actinomycetes</taxon>
        <taxon>Mycobacteriales</taxon>
        <taxon>Mycobacteriaceae</taxon>
        <taxon>Mycolicibacterium</taxon>
    </lineage>
</organism>
<evidence type="ECO:0000256" key="1">
    <source>
        <dbReference type="ARBA" id="ARBA00010641"/>
    </source>
</evidence>
<feature type="domain" description="RNA polymerase sigma factor 70 region 4 type 2" evidence="8">
    <location>
        <begin position="106"/>
        <end position="157"/>
    </location>
</feature>
<evidence type="ECO:0000256" key="5">
    <source>
        <dbReference type="ARBA" id="ARBA00023125"/>
    </source>
</evidence>
<dbReference type="SUPFAM" id="SSF54427">
    <property type="entry name" value="NTF2-like"/>
    <property type="match status" value="1"/>
</dbReference>
<dbReference type="Gene3D" id="1.10.10.10">
    <property type="entry name" value="Winged helix-like DNA-binding domain superfamily/Winged helix DNA-binding domain"/>
    <property type="match status" value="1"/>
</dbReference>
<sequence>MDQQALAARFEADRDHLRAVAYRLLGSTHDADDAVQASWLKVSQHGIADVKNPTGWFTTVTARECLDRLRERKRRGEVLVADEVTPAAAAPAADEEVTMAESVGRALLVVLDRLSPDQRVAFVLHDAFAVPFADIGALLDRSAVTAKKLASRARAQLHGDSSVSRRPTAEHLEIAQAFLAASQHGDLTTLLKLLAPDVVRRVDRRLVPEHVPAELHGAREFAEESKMFAGVARGGEVAVINGMPGVVVAPAGRLKSVLRLDIRDGRIQAIDIIGDPRELASLDVMLAD</sequence>
<evidence type="ECO:0000259" key="8">
    <source>
        <dbReference type="Pfam" id="PF08281"/>
    </source>
</evidence>
<dbReference type="InterPro" id="IPR007627">
    <property type="entry name" value="RNA_pol_sigma70_r2"/>
</dbReference>
<feature type="domain" description="RNA polymerase sigma-70 region 2" evidence="7">
    <location>
        <begin position="11"/>
        <end position="75"/>
    </location>
</feature>
<dbReference type="PANTHER" id="PTHR30173:SF43">
    <property type="entry name" value="ECF RNA POLYMERASE SIGMA FACTOR SIGI-RELATED"/>
    <property type="match status" value="1"/>
</dbReference>
<dbReference type="GO" id="GO:0016987">
    <property type="term" value="F:sigma factor activity"/>
    <property type="evidence" value="ECO:0007669"/>
    <property type="project" value="UniProtKB-KW"/>
</dbReference>
<dbReference type="SUPFAM" id="SSF88946">
    <property type="entry name" value="Sigma2 domain of RNA polymerase sigma factors"/>
    <property type="match status" value="1"/>
</dbReference>
<protein>
    <submittedName>
        <fullName evidence="9">RNA polymerase subunit sigma</fullName>
    </submittedName>
</protein>
<dbReference type="NCBIfam" id="TIGR02937">
    <property type="entry name" value="sigma70-ECF"/>
    <property type="match status" value="1"/>
</dbReference>
<dbReference type="InterPro" id="IPR013249">
    <property type="entry name" value="RNA_pol_sigma70_r4_t2"/>
</dbReference>
<dbReference type="Pfam" id="PF08281">
    <property type="entry name" value="Sigma70_r4_2"/>
    <property type="match status" value="1"/>
</dbReference>
<keyword evidence="4" id="KW-0731">Sigma factor</keyword>
<dbReference type="Proteomes" id="UP000187001">
    <property type="component" value="Unassembled WGS sequence"/>
</dbReference>